<name>A0ABS7C5R3_9BACL</name>
<comment type="caution">
    <text evidence="1">The sequence shown here is derived from an EMBL/GenBank/DDBJ whole genome shotgun (WGS) entry which is preliminary data.</text>
</comment>
<sequence>MYGPAGSEQAVRKMMMLDEAPKWHIYLVAGVASTPTIFDECKRELKHRFHEAGRDPVIRELLPYGDHTQSMVRQIIQVGVDLTRFWISHRPGGRAVAAQVRELSAGHPVLFIGHSGGGVAAYRAALLLNREGILPDCRIIQVGSPKTPIRRDLREKVSYFQAVDEDGILKDPITRLGSWGGWSRNKLGVPFWNRLKHAPGHLGTITVLGGHPHYFRSKEPYLHPQRGSNLS</sequence>
<dbReference type="Proteomes" id="UP001519887">
    <property type="component" value="Unassembled WGS sequence"/>
</dbReference>
<dbReference type="InterPro" id="IPR029058">
    <property type="entry name" value="AB_hydrolase_fold"/>
</dbReference>
<keyword evidence="2" id="KW-1185">Reference proteome</keyword>
<gene>
    <name evidence="1" type="ORF">K0U00_19615</name>
</gene>
<evidence type="ECO:0008006" key="3">
    <source>
        <dbReference type="Google" id="ProtNLM"/>
    </source>
</evidence>
<evidence type="ECO:0000313" key="2">
    <source>
        <dbReference type="Proteomes" id="UP001519887"/>
    </source>
</evidence>
<proteinExistence type="predicted"/>
<protein>
    <recommendedName>
        <fullName evidence="3">Fungal lipase-like domain-containing protein</fullName>
    </recommendedName>
</protein>
<dbReference type="SUPFAM" id="SSF53474">
    <property type="entry name" value="alpha/beta-Hydrolases"/>
    <property type="match status" value="1"/>
</dbReference>
<feature type="non-terminal residue" evidence="1">
    <location>
        <position position="231"/>
    </location>
</feature>
<dbReference type="EMBL" id="JAHZIK010000529">
    <property type="protein sequence ID" value="MBW7456244.1"/>
    <property type="molecule type" value="Genomic_DNA"/>
</dbReference>
<organism evidence="1 2">
    <name type="scientific">Paenibacillus sepulcri</name>
    <dbReference type="NCBI Taxonomy" id="359917"/>
    <lineage>
        <taxon>Bacteria</taxon>
        <taxon>Bacillati</taxon>
        <taxon>Bacillota</taxon>
        <taxon>Bacilli</taxon>
        <taxon>Bacillales</taxon>
        <taxon>Paenibacillaceae</taxon>
        <taxon>Paenibacillus</taxon>
    </lineage>
</organism>
<reference evidence="1 2" key="1">
    <citation type="submission" date="2021-07" db="EMBL/GenBank/DDBJ databases">
        <title>Paenibacillus radiodurans sp. nov., isolated from the southeastern edge of Tengger Desert.</title>
        <authorList>
            <person name="Zhang G."/>
        </authorList>
    </citation>
    <scope>NUCLEOTIDE SEQUENCE [LARGE SCALE GENOMIC DNA]</scope>
    <source>
        <strain evidence="1 2">CCM 7311</strain>
    </source>
</reference>
<evidence type="ECO:0000313" key="1">
    <source>
        <dbReference type="EMBL" id="MBW7456244.1"/>
    </source>
</evidence>
<dbReference type="Gene3D" id="3.40.50.1820">
    <property type="entry name" value="alpha/beta hydrolase"/>
    <property type="match status" value="1"/>
</dbReference>
<accession>A0ABS7C5R3</accession>